<evidence type="ECO:0000256" key="9">
    <source>
        <dbReference type="PIRSR" id="PIRSR634016-4"/>
    </source>
</evidence>
<evidence type="ECO:0000256" key="3">
    <source>
        <dbReference type="ARBA" id="ARBA00022723"/>
    </source>
</evidence>
<keyword evidence="15" id="KW-1185">Reference proteome</keyword>
<feature type="site" description="Transition state stabilizer" evidence="9">
    <location>
        <position position="315"/>
    </location>
</feature>
<dbReference type="GO" id="GO:0043171">
    <property type="term" value="P:peptide catabolic process"/>
    <property type="evidence" value="ECO:0007669"/>
    <property type="project" value="TreeGrafter"/>
</dbReference>
<dbReference type="Pfam" id="PF01433">
    <property type="entry name" value="Peptidase_M1"/>
    <property type="match status" value="1"/>
</dbReference>
<dbReference type="GO" id="GO:0006508">
    <property type="term" value="P:proteolysis"/>
    <property type="evidence" value="ECO:0007669"/>
    <property type="project" value="UniProtKB-KW"/>
</dbReference>
<dbReference type="Proteomes" id="UP001210925">
    <property type="component" value="Unassembled WGS sequence"/>
</dbReference>
<evidence type="ECO:0000256" key="7">
    <source>
        <dbReference type="PIRSR" id="PIRSR634016-1"/>
    </source>
</evidence>
<protein>
    <recommendedName>
        <fullName evidence="10">Aminopeptidase</fullName>
        <ecNumber evidence="10">3.4.11.-</ecNumber>
    </recommendedName>
</protein>
<accession>A0AAD5Y6M1</accession>
<dbReference type="Pfam" id="PF17900">
    <property type="entry name" value="Peptidase_M1_N"/>
    <property type="match status" value="1"/>
</dbReference>
<dbReference type="InterPro" id="IPR050344">
    <property type="entry name" value="Peptidase_M1_aminopeptidases"/>
</dbReference>
<dbReference type="SUPFAM" id="SSF63737">
    <property type="entry name" value="Leukotriene A4 hydrolase N-terminal domain"/>
    <property type="match status" value="1"/>
</dbReference>
<dbReference type="GO" id="GO:0005615">
    <property type="term" value="C:extracellular space"/>
    <property type="evidence" value="ECO:0007669"/>
    <property type="project" value="TreeGrafter"/>
</dbReference>
<dbReference type="InterPro" id="IPR024571">
    <property type="entry name" value="ERAP1-like_C_dom"/>
</dbReference>
<gene>
    <name evidence="14" type="ORF">HK103_005418</name>
</gene>
<evidence type="ECO:0000259" key="12">
    <source>
        <dbReference type="Pfam" id="PF11838"/>
    </source>
</evidence>
<evidence type="ECO:0000256" key="10">
    <source>
        <dbReference type="RuleBase" id="RU364040"/>
    </source>
</evidence>
<evidence type="ECO:0000313" key="15">
    <source>
        <dbReference type="Proteomes" id="UP001210925"/>
    </source>
</evidence>
<feature type="binding site" evidence="8">
    <location>
        <position position="257"/>
    </location>
    <ligand>
        <name>Zn(2+)</name>
        <dbReference type="ChEBI" id="CHEBI:29105"/>
        <note>catalytic</note>
    </ligand>
</feature>
<keyword evidence="4 10" id="KW-0378">Hydrolase</keyword>
<dbReference type="InterPro" id="IPR034016">
    <property type="entry name" value="M1_APN-typ"/>
</dbReference>
<keyword evidence="6 10" id="KW-0482">Metalloprotease</keyword>
<dbReference type="AlphaFoldDB" id="A0AAD5Y6M1"/>
<feature type="domain" description="Peptidase M1 membrane alanine aminopeptidase" evidence="11">
    <location>
        <begin position="168"/>
        <end position="377"/>
    </location>
</feature>
<dbReference type="SUPFAM" id="SSF55486">
    <property type="entry name" value="Metalloproteases ('zincins'), catalytic domain"/>
    <property type="match status" value="1"/>
</dbReference>
<dbReference type="GO" id="GO:0016020">
    <property type="term" value="C:membrane"/>
    <property type="evidence" value="ECO:0007669"/>
    <property type="project" value="TreeGrafter"/>
</dbReference>
<dbReference type="Gene3D" id="2.60.40.1730">
    <property type="entry name" value="tricorn interacting facor f3 domain"/>
    <property type="match status" value="1"/>
</dbReference>
<feature type="domain" description="ERAP1-like C-terminal" evidence="12">
    <location>
        <begin position="468"/>
        <end position="758"/>
    </location>
</feature>
<feature type="domain" description="Aminopeptidase N-like N-terminal" evidence="13">
    <location>
        <begin position="27"/>
        <end position="132"/>
    </location>
</feature>
<dbReference type="CDD" id="cd09601">
    <property type="entry name" value="M1_APN-Q_like"/>
    <property type="match status" value="1"/>
</dbReference>
<dbReference type="GO" id="GO:0005737">
    <property type="term" value="C:cytoplasm"/>
    <property type="evidence" value="ECO:0007669"/>
    <property type="project" value="TreeGrafter"/>
</dbReference>
<dbReference type="InterPro" id="IPR045357">
    <property type="entry name" value="Aminopeptidase_N-like_N"/>
</dbReference>
<evidence type="ECO:0000256" key="8">
    <source>
        <dbReference type="PIRSR" id="PIRSR634016-3"/>
    </source>
</evidence>
<evidence type="ECO:0000259" key="13">
    <source>
        <dbReference type="Pfam" id="PF17900"/>
    </source>
</evidence>
<evidence type="ECO:0000256" key="5">
    <source>
        <dbReference type="ARBA" id="ARBA00022833"/>
    </source>
</evidence>
<comment type="cofactor">
    <cofactor evidence="8 10">
        <name>Zn(2+)</name>
        <dbReference type="ChEBI" id="CHEBI:29105"/>
    </cofactor>
    <text evidence="8 10">Binds 1 zinc ion per subunit.</text>
</comment>
<dbReference type="GO" id="GO:0042277">
    <property type="term" value="F:peptide binding"/>
    <property type="evidence" value="ECO:0007669"/>
    <property type="project" value="TreeGrafter"/>
</dbReference>
<keyword evidence="2 10" id="KW-0645">Protease</keyword>
<dbReference type="EMBL" id="JADGKB010000005">
    <property type="protein sequence ID" value="KAJ3261580.1"/>
    <property type="molecule type" value="Genomic_DNA"/>
</dbReference>
<dbReference type="InterPro" id="IPR014782">
    <property type="entry name" value="Peptidase_M1_dom"/>
</dbReference>
<comment type="similarity">
    <text evidence="1 10">Belongs to the peptidase M1 family.</text>
</comment>
<evidence type="ECO:0000256" key="4">
    <source>
        <dbReference type="ARBA" id="ARBA00022801"/>
    </source>
</evidence>
<name>A0AAD5Y6M1_9FUNG</name>
<feature type="active site" description="Proton acceptor" evidence="7">
    <location>
        <position position="240"/>
    </location>
</feature>
<proteinExistence type="inferred from homology"/>
<dbReference type="Gene3D" id="1.10.390.10">
    <property type="entry name" value="Neutral Protease Domain 2"/>
    <property type="match status" value="1"/>
</dbReference>
<dbReference type="PANTHER" id="PTHR11533:SF299">
    <property type="entry name" value="AMINOPEPTIDASE"/>
    <property type="match status" value="1"/>
</dbReference>
<keyword evidence="10" id="KW-0031">Aminopeptidase</keyword>
<sequence>MRDVKLNHEPTVVRPLEDELFGVRYSSKTSIKPGKYVLSIKYSGEMNDDYLGLFLSEPSNSKRYVASHFEPKSARKAFPCFDEPIFKSIFNIQVRIPSDYSVISNSPVKDIIADKDKKTFIFEPTIMLSSYLVALAVFKDYIPLTITADSNITINLYSTKSNSKNTKFTLEMAKSCLDYFSEIFNLHLPLEKLDFFPIDGFASEGMENMGLITMETTALFIPDSEILSKKQYSALLTSHELVHHWFGNLWDDLWLNEGFAEYMQYVGVDHAEPSWDIMSYFVTMEHELAMYFDASIHTHPISYDSHNSLFDDITYNKGASILRMMAEMTSSYSPKSFYTILGEYLSENIYQTTTTKSLLNSLSLSSGIDLIDLMWDWIYRPGFPIVSVNLSRTEDYLHFRFQQNRYSLWYNLNEQIEKPWKFYLNGVMKLTNTVTNQVEFKNLDFGLFSENALEKSIEIGKDWKFEYYILNKDRAYFYKILYDQQSLVSLAQNMKSSELSAADKAGYVSDVVTLILTNRIKFDGDLTTLLEQLLGNLKWATSPAVWISFITSMRKLERALRGIDYYQKFLKWLMEFMEPTMSTINWSGVGPTEVDSIKVDLIDWSILLGDSGSIAKCKMLFDLPPKVDRTLVSSVIKGAVRYGDQEIFNNTWDYMLTLSDEPKLQVIFGLAATVDIDNQNRLLNHFSYDKYMINEILQQFITFGHVGVVWDYWENVGFGFGARFETMLETCVVQFHTPELLEKAYELKDVNGIARALERNEAELLFRERLK</sequence>
<dbReference type="PRINTS" id="PR00756">
    <property type="entry name" value="ALADIPTASE"/>
</dbReference>
<feature type="binding site" evidence="8">
    <location>
        <position position="243"/>
    </location>
    <ligand>
        <name>Zn(2+)</name>
        <dbReference type="ChEBI" id="CHEBI:29105"/>
        <note>catalytic</note>
    </ligand>
</feature>
<dbReference type="EC" id="3.4.11.-" evidence="10"/>
<evidence type="ECO:0000256" key="1">
    <source>
        <dbReference type="ARBA" id="ARBA00010136"/>
    </source>
</evidence>
<evidence type="ECO:0000313" key="14">
    <source>
        <dbReference type="EMBL" id="KAJ3261580.1"/>
    </source>
</evidence>
<dbReference type="GO" id="GO:0008270">
    <property type="term" value="F:zinc ion binding"/>
    <property type="evidence" value="ECO:0007669"/>
    <property type="project" value="UniProtKB-UniRule"/>
</dbReference>
<dbReference type="GO" id="GO:0070006">
    <property type="term" value="F:metalloaminopeptidase activity"/>
    <property type="evidence" value="ECO:0007669"/>
    <property type="project" value="TreeGrafter"/>
</dbReference>
<dbReference type="PANTHER" id="PTHR11533">
    <property type="entry name" value="PROTEASE M1 ZINC METALLOPROTEASE"/>
    <property type="match status" value="1"/>
</dbReference>
<keyword evidence="3 8" id="KW-0479">Metal-binding</keyword>
<dbReference type="Pfam" id="PF11838">
    <property type="entry name" value="ERAP1_C"/>
    <property type="match status" value="1"/>
</dbReference>
<dbReference type="Gene3D" id="1.25.50.20">
    <property type="match status" value="1"/>
</dbReference>
<evidence type="ECO:0000256" key="2">
    <source>
        <dbReference type="ARBA" id="ARBA00022670"/>
    </source>
</evidence>
<keyword evidence="5 8" id="KW-0862">Zinc</keyword>
<organism evidence="14 15">
    <name type="scientific">Boothiomyces macroporosus</name>
    <dbReference type="NCBI Taxonomy" id="261099"/>
    <lineage>
        <taxon>Eukaryota</taxon>
        <taxon>Fungi</taxon>
        <taxon>Fungi incertae sedis</taxon>
        <taxon>Chytridiomycota</taxon>
        <taxon>Chytridiomycota incertae sedis</taxon>
        <taxon>Chytridiomycetes</taxon>
        <taxon>Rhizophydiales</taxon>
        <taxon>Terramycetaceae</taxon>
        <taxon>Boothiomyces</taxon>
    </lineage>
</organism>
<reference evidence="14" key="1">
    <citation type="submission" date="2020-05" db="EMBL/GenBank/DDBJ databases">
        <title>Phylogenomic resolution of chytrid fungi.</title>
        <authorList>
            <person name="Stajich J.E."/>
            <person name="Amses K."/>
            <person name="Simmons R."/>
            <person name="Seto K."/>
            <person name="Myers J."/>
            <person name="Bonds A."/>
            <person name="Quandt C.A."/>
            <person name="Barry K."/>
            <person name="Liu P."/>
            <person name="Grigoriev I."/>
            <person name="Longcore J.E."/>
            <person name="James T.Y."/>
        </authorList>
    </citation>
    <scope>NUCLEOTIDE SEQUENCE</scope>
    <source>
        <strain evidence="14">PLAUS21</strain>
    </source>
</reference>
<evidence type="ECO:0000259" key="11">
    <source>
        <dbReference type="Pfam" id="PF01433"/>
    </source>
</evidence>
<dbReference type="InterPro" id="IPR001930">
    <property type="entry name" value="Peptidase_M1"/>
</dbReference>
<comment type="caution">
    <text evidence="14">The sequence shown here is derived from an EMBL/GenBank/DDBJ whole genome shotgun (WGS) entry which is preliminary data.</text>
</comment>
<feature type="binding site" evidence="8">
    <location>
        <position position="239"/>
    </location>
    <ligand>
        <name>Zn(2+)</name>
        <dbReference type="ChEBI" id="CHEBI:29105"/>
        <note>catalytic</note>
    </ligand>
</feature>
<dbReference type="InterPro" id="IPR042097">
    <property type="entry name" value="Aminopeptidase_N-like_N_sf"/>
</dbReference>
<dbReference type="InterPro" id="IPR027268">
    <property type="entry name" value="Peptidase_M4/M1_CTD_sf"/>
</dbReference>
<evidence type="ECO:0000256" key="6">
    <source>
        <dbReference type="ARBA" id="ARBA00023049"/>
    </source>
</evidence>